<evidence type="ECO:0000313" key="6">
    <source>
        <dbReference type="Proteomes" id="UP000012960"/>
    </source>
</evidence>
<dbReference type="GO" id="GO:0006457">
    <property type="term" value="P:protein folding"/>
    <property type="evidence" value="ECO:0000318"/>
    <property type="project" value="GO_Central"/>
</dbReference>
<dbReference type="Proteomes" id="UP000012960">
    <property type="component" value="Unplaced"/>
</dbReference>
<dbReference type="Gramene" id="Ma10_t12070.1">
    <property type="protein sequence ID" value="Ma10_p12070.1"/>
    <property type="gene ID" value="Ma10_g12070"/>
</dbReference>
<organism evidence="5 6">
    <name type="scientific">Musa acuminata subsp. malaccensis</name>
    <name type="common">Wild banana</name>
    <name type="synonym">Musa malaccensis</name>
    <dbReference type="NCBI Taxonomy" id="214687"/>
    <lineage>
        <taxon>Eukaryota</taxon>
        <taxon>Viridiplantae</taxon>
        <taxon>Streptophyta</taxon>
        <taxon>Embryophyta</taxon>
        <taxon>Tracheophyta</taxon>
        <taxon>Spermatophyta</taxon>
        <taxon>Magnoliopsida</taxon>
        <taxon>Liliopsida</taxon>
        <taxon>Zingiberales</taxon>
        <taxon>Musaceae</taxon>
        <taxon>Musa</taxon>
    </lineage>
</organism>
<dbReference type="FunCoup" id="A0A804KVA7">
    <property type="interactions" value="1"/>
</dbReference>
<dbReference type="PROSITE" id="PS51035">
    <property type="entry name" value="BAG"/>
    <property type="match status" value="1"/>
</dbReference>
<dbReference type="PANTHER" id="PTHR33322">
    <property type="entry name" value="BAG DOMAIN CONTAINING PROTEIN, EXPRESSED"/>
    <property type="match status" value="1"/>
</dbReference>
<dbReference type="InterPro" id="IPR000048">
    <property type="entry name" value="IQ_motif_EF-hand-BS"/>
</dbReference>
<dbReference type="EnsemblPlants" id="Ma10_t12070.1">
    <property type="protein sequence ID" value="Ma10_p12070.1"/>
    <property type="gene ID" value="Ma10_g12070"/>
</dbReference>
<reference evidence="5" key="2">
    <citation type="submission" date="2021-05" db="UniProtKB">
        <authorList>
            <consortium name="EnsemblPlants"/>
        </authorList>
    </citation>
    <scope>IDENTIFICATION</scope>
    <source>
        <strain evidence="5">subsp. malaccensis</strain>
    </source>
</reference>
<dbReference type="PROSITE" id="PS50096">
    <property type="entry name" value="IQ"/>
    <property type="match status" value="1"/>
</dbReference>
<evidence type="ECO:0000256" key="1">
    <source>
        <dbReference type="ARBA" id="ARBA00023186"/>
    </source>
</evidence>
<dbReference type="CDD" id="cd23767">
    <property type="entry name" value="IQCD"/>
    <property type="match status" value="1"/>
</dbReference>
<reference evidence="4" key="1">
    <citation type="submission" date="2021-03" db="EMBL/GenBank/DDBJ databases">
        <authorList>
            <consortium name="Genoscope - CEA"/>
            <person name="William W."/>
        </authorList>
    </citation>
    <scope>NUCLEOTIDE SEQUENCE</scope>
    <source>
        <strain evidence="4">Doubled-haploid Pahang</strain>
    </source>
</reference>
<dbReference type="Pfam" id="PF02179">
    <property type="entry name" value="BAG"/>
    <property type="match status" value="1"/>
</dbReference>
<dbReference type="InterPro" id="IPR036533">
    <property type="entry name" value="BAG_dom_sf"/>
</dbReference>
<evidence type="ECO:0000259" key="3">
    <source>
        <dbReference type="PROSITE" id="PS51035"/>
    </source>
</evidence>
<feature type="domain" description="BAG" evidence="3">
    <location>
        <begin position="104"/>
        <end position="178"/>
    </location>
</feature>
<dbReference type="InParanoid" id="A0A804KVA7"/>
<dbReference type="Gene3D" id="1.20.58.120">
    <property type="entry name" value="BAG domain"/>
    <property type="match status" value="1"/>
</dbReference>
<feature type="region of interest" description="Disordered" evidence="2">
    <location>
        <begin position="442"/>
        <end position="470"/>
    </location>
</feature>
<dbReference type="EMBL" id="HG996476">
    <property type="protein sequence ID" value="CAG1853281.1"/>
    <property type="molecule type" value="Genomic_DNA"/>
</dbReference>
<dbReference type="InterPro" id="IPR040400">
    <property type="entry name" value="BAG5/6/7/8"/>
</dbReference>
<dbReference type="OrthoDB" id="696633at2759"/>
<protein>
    <submittedName>
        <fullName evidence="4">(wild Malaysian banana) hypothetical protein</fullName>
    </submittedName>
</protein>
<dbReference type="GO" id="GO:0051087">
    <property type="term" value="F:protein-folding chaperone binding"/>
    <property type="evidence" value="ECO:0007669"/>
    <property type="project" value="InterPro"/>
</dbReference>
<dbReference type="SUPFAM" id="SSF63491">
    <property type="entry name" value="BAG domain"/>
    <property type="match status" value="1"/>
</dbReference>
<gene>
    <name evidence="4" type="ORF">GSMUA_315070.1</name>
</gene>
<evidence type="ECO:0000256" key="2">
    <source>
        <dbReference type="SAM" id="MobiDB-lite"/>
    </source>
</evidence>
<dbReference type="OMA" id="NSHYSEP"/>
<keyword evidence="6" id="KW-1185">Reference proteome</keyword>
<name>A0A804KVA7_MUSAM</name>
<feature type="compositionally biased region" description="Basic and acidic residues" evidence="2">
    <location>
        <begin position="375"/>
        <end position="391"/>
    </location>
</feature>
<sequence>MESPFFYSLDPWSAAGRRRGQRDVESPFFYPADPWSAAGRNYPHGPATVPTSNPRVVSIPVHFVRSEEAPAVTKPSMAPPSEAVRSSAAVAIQRFFRGHMVRKNVSIVSQVAMKVEEIDRRVRTEAERLRADPKERLRMGETLMSLLLRLDSVRGVREYRKKAIRRVIAVQDFLDSISSQILESSNSHYSEPLIPAETHQDNRDPDADLEDAEEPPKGGNFDGESALDANAEEASTQECQDPDFAAADEAASQQSQDPGVVIVQDAEAQDRERVSDASDEGFETLDYIDDLEKEEAKDEGFVVIPMDEAEATDTSPTKAHSEAKCQCDEAATGKAGVSDSIEQEIRETTAVPLEDAPEVSTDMVDASTGEAGSHMAEDSMHAMAEPTKDSTDASGTGEVLKKVMAESERLQGLVAALCERSAQQVSLMAGLFERVEHLERAMQRMEKNKKRRANRPLASPIDKKGSQTKQ</sequence>
<proteinExistence type="predicted"/>
<accession>A0A804KVA7</accession>
<feature type="region of interest" description="Disordered" evidence="2">
    <location>
        <begin position="186"/>
        <end position="238"/>
    </location>
</feature>
<evidence type="ECO:0000313" key="4">
    <source>
        <dbReference type="EMBL" id="CAG1853281.1"/>
    </source>
</evidence>
<feature type="compositionally biased region" description="Basic and acidic residues" evidence="2">
    <location>
        <begin position="461"/>
        <end position="470"/>
    </location>
</feature>
<keyword evidence="1" id="KW-0143">Chaperone</keyword>
<feature type="region of interest" description="Disordered" evidence="2">
    <location>
        <begin position="368"/>
        <end position="397"/>
    </location>
</feature>
<dbReference type="Pfam" id="PF00612">
    <property type="entry name" value="IQ"/>
    <property type="match status" value="1"/>
</dbReference>
<dbReference type="AlphaFoldDB" id="A0A804KVA7"/>
<dbReference type="PANTHER" id="PTHR33322:SF4">
    <property type="entry name" value="BAG DOMAIN CONTAINING PROTEIN, EXPRESSED"/>
    <property type="match status" value="1"/>
</dbReference>
<dbReference type="SMART" id="SM00264">
    <property type="entry name" value="BAG"/>
    <property type="match status" value="1"/>
</dbReference>
<dbReference type="InterPro" id="IPR003103">
    <property type="entry name" value="BAG_domain"/>
</dbReference>
<evidence type="ECO:0000313" key="5">
    <source>
        <dbReference type="EnsemblPlants" id="Ma10_p12070.1"/>
    </source>
</evidence>